<evidence type="ECO:0000256" key="1">
    <source>
        <dbReference type="ARBA" id="ARBA00004141"/>
    </source>
</evidence>
<feature type="compositionally biased region" description="Basic and acidic residues" evidence="9">
    <location>
        <begin position="361"/>
        <end position="377"/>
    </location>
</feature>
<feature type="transmembrane region" description="Helical" evidence="8">
    <location>
        <begin position="629"/>
        <end position="649"/>
    </location>
</feature>
<keyword evidence="7 8" id="KW-0472">Membrane</keyword>
<keyword evidence="4 8" id="KW-0592">Phosphate transport</keyword>
<dbReference type="InterPro" id="IPR001204">
    <property type="entry name" value="Phos_transporter"/>
</dbReference>
<feature type="transmembrane region" description="Helical" evidence="8">
    <location>
        <begin position="584"/>
        <end position="602"/>
    </location>
</feature>
<evidence type="ECO:0000256" key="6">
    <source>
        <dbReference type="ARBA" id="ARBA00022989"/>
    </source>
</evidence>
<comment type="function">
    <text evidence="8">Sodium-phosphate symporter.</text>
</comment>
<feature type="transmembrane region" description="Helical" evidence="8">
    <location>
        <begin position="242"/>
        <end position="264"/>
    </location>
</feature>
<dbReference type="EMBL" id="LR790272">
    <property type="protein sequence ID" value="CAB3266134.1"/>
    <property type="molecule type" value="mRNA"/>
</dbReference>
<dbReference type="GO" id="GO:0005315">
    <property type="term" value="F:phosphate transmembrane transporter activity"/>
    <property type="evidence" value="ECO:0007669"/>
    <property type="project" value="InterPro"/>
</dbReference>
<dbReference type="Pfam" id="PF01384">
    <property type="entry name" value="PHO4"/>
    <property type="match status" value="1"/>
</dbReference>
<dbReference type="GO" id="GO:0035435">
    <property type="term" value="P:phosphate ion transmembrane transport"/>
    <property type="evidence" value="ECO:0007669"/>
    <property type="project" value="TreeGrafter"/>
</dbReference>
<feature type="transmembrane region" description="Helical" evidence="8">
    <location>
        <begin position="716"/>
        <end position="742"/>
    </location>
</feature>
<keyword evidence="6 8" id="KW-1133">Transmembrane helix</keyword>
<evidence type="ECO:0000256" key="5">
    <source>
        <dbReference type="ARBA" id="ARBA00022692"/>
    </source>
</evidence>
<sequence length="750" mass="81351">MSATTAFVSNAYAAVTTAISTTVPFILEDWQASVLWILIAGFVIAFILAFAVGANDVANSFGTTVGAGTLTLKQACILASIFETLGAILLGAKVGATIRKGIIDIDIYIDNETLLMAGEISAMFASGLWQLIATFFKIPVSGTHSIVGATVGFSLVAHGVQGVNWKKMGLIVGSWFCSPVLAGGMAAIFYYVLRKLIFQKKDPVRPGLIAMPIMYGCTIAINCFSVLFSGAPLLGFDKLAPWVDIIIAICIGIAVGLLVQLVMVKKMKAAINAEKNDICNQMLIVEKPTPPMPGHKKTIKLPTVMESIAEKEATDESFNTFNENGSGEKKQLDTVPVLPSYNKTQAANDFNGVEKSKRVRIHSEHQVSPKTIEEAKTLRQQRSKRSKSVGQESHGSVRIPPLLQLEKSVLKTTIPSPSVQDIQEEIRRNFSEPAMVTLTEKSDADIYEVFINRQRKMITIQRKHSASCDPLESAVREGSQGSELEIDHVSSALLGGTKLDEPFDDSDEEGLVMNEVQSSDHLPSAYPKIYSGAIEEGFRRLSTAQQDIIAIKIGQTDEEIEKVQEATKDEIMEAQEGRMEIRKIFSFLQILTACFGAFAHGGNDVSNAIGPLIAIWLIYHEGTVHQKSYTPLLILLYGGVGICCGLWVWGRRVIKTMGQDLTNLTPSRGFAIELMSAITVLAASNSGLPVSTTHCKVGAVVAVGWVRSREAVDWKIFRNIVVAWFITVPISGGLSALIFLIIRAAAGLDA</sequence>
<gene>
    <name evidence="10" type="primary">Slc20a1-002</name>
</gene>
<comment type="similarity">
    <text evidence="2 8">Belongs to the inorganic phosphate transporter (PiT) (TC 2.A.20) family.</text>
</comment>
<feature type="region of interest" description="Disordered" evidence="9">
    <location>
        <begin position="361"/>
        <end position="398"/>
    </location>
</feature>
<evidence type="ECO:0000256" key="8">
    <source>
        <dbReference type="RuleBase" id="RU363058"/>
    </source>
</evidence>
<feature type="transmembrane region" description="Helical" evidence="8">
    <location>
        <begin position="213"/>
        <end position="236"/>
    </location>
</feature>
<evidence type="ECO:0000256" key="9">
    <source>
        <dbReference type="SAM" id="MobiDB-lite"/>
    </source>
</evidence>
<evidence type="ECO:0000313" key="10">
    <source>
        <dbReference type="EMBL" id="CAB3266134.1"/>
    </source>
</evidence>
<accession>A0A6F9DRR2</accession>
<keyword evidence="5 8" id="KW-0812">Transmembrane</keyword>
<evidence type="ECO:0000256" key="7">
    <source>
        <dbReference type="ARBA" id="ARBA00023136"/>
    </source>
</evidence>
<dbReference type="GO" id="GO:0016020">
    <property type="term" value="C:membrane"/>
    <property type="evidence" value="ECO:0007669"/>
    <property type="project" value="UniProtKB-SubCell"/>
</dbReference>
<feature type="transmembrane region" description="Helical" evidence="8">
    <location>
        <begin position="72"/>
        <end position="92"/>
    </location>
</feature>
<dbReference type="PANTHER" id="PTHR11101">
    <property type="entry name" value="PHOSPHATE TRANSPORTER"/>
    <property type="match status" value="1"/>
</dbReference>
<reference evidence="10" key="1">
    <citation type="submission" date="2020-04" db="EMBL/GenBank/DDBJ databases">
        <authorList>
            <person name="Neveu A P."/>
        </authorList>
    </citation>
    <scope>NUCLEOTIDE SEQUENCE</scope>
    <source>
        <tissue evidence="10">Whole embryo</tissue>
    </source>
</reference>
<feature type="transmembrane region" description="Helical" evidence="8">
    <location>
        <begin position="170"/>
        <end position="193"/>
    </location>
</feature>
<feature type="transmembrane region" description="Helical" evidence="8">
    <location>
        <begin position="34"/>
        <end position="52"/>
    </location>
</feature>
<evidence type="ECO:0000256" key="2">
    <source>
        <dbReference type="ARBA" id="ARBA00009916"/>
    </source>
</evidence>
<evidence type="ECO:0000256" key="3">
    <source>
        <dbReference type="ARBA" id="ARBA00022448"/>
    </source>
</evidence>
<feature type="transmembrane region" description="Helical" evidence="8">
    <location>
        <begin position="6"/>
        <end position="27"/>
    </location>
</feature>
<dbReference type="PANTHER" id="PTHR11101:SF80">
    <property type="entry name" value="PHOSPHATE TRANSPORTER"/>
    <property type="match status" value="1"/>
</dbReference>
<dbReference type="AlphaFoldDB" id="A0A6F9DRR2"/>
<organism evidence="10">
    <name type="scientific">Phallusia mammillata</name>
    <dbReference type="NCBI Taxonomy" id="59560"/>
    <lineage>
        <taxon>Eukaryota</taxon>
        <taxon>Metazoa</taxon>
        <taxon>Chordata</taxon>
        <taxon>Tunicata</taxon>
        <taxon>Ascidiacea</taxon>
        <taxon>Phlebobranchia</taxon>
        <taxon>Ascidiidae</taxon>
        <taxon>Phallusia</taxon>
    </lineage>
</organism>
<evidence type="ECO:0000256" key="4">
    <source>
        <dbReference type="ARBA" id="ARBA00022592"/>
    </source>
</evidence>
<feature type="transmembrane region" description="Helical" evidence="8">
    <location>
        <begin position="113"/>
        <end position="132"/>
    </location>
</feature>
<name>A0A6F9DRR2_9ASCI</name>
<comment type="subcellular location">
    <subcellularLocation>
        <location evidence="1 8">Membrane</location>
        <topology evidence="1 8">Multi-pass membrane protein</topology>
    </subcellularLocation>
</comment>
<protein>
    <recommendedName>
        <fullName evidence="8">Phosphate transporter</fullName>
    </recommendedName>
</protein>
<proteinExistence type="evidence at transcript level"/>
<keyword evidence="3 8" id="KW-0813">Transport</keyword>